<dbReference type="Pfam" id="PF01661">
    <property type="entry name" value="Macro"/>
    <property type="match status" value="1"/>
</dbReference>
<dbReference type="Gene3D" id="3.40.220.10">
    <property type="entry name" value="Leucine Aminopeptidase, subunit E, domain 1"/>
    <property type="match status" value="1"/>
</dbReference>
<sequence length="536" mass="60102">MSPAQNGDGYTAAYTLGISRTERSPENTMNPLSGTKTRPRLQTIKEWLKKSFKGWFKDKPVRVLSSHVGRSLKSTPDWSSPPDIRERDTSHHDPLIASSPPALKRQKTRPSAKNTASLQQLASEIASEAFKVKMKGYSDQNLPLMKQMNQLKTLVDSRDWLSVETFIEQSLETQGIQNFSIYRRRYRAIANTTPYMPQPGSSTLPTGTKLKHRNASPTPVAKPSAALSVLSFRNGQVNLFSGDITRINHKVHPGIDTIVCPHRSEQRRTTPTLETLADREPALNQRGLLDQLQTLESGHSMITAAGKVSELGFKQIVHTILPEQWDSQPTARLFNAYVSAIREAHNQGSVSIAIPILSRYMNLPVNSEAQIAHMAIQYYLNHPDTKPEPPRIYLVFPENAIGEQLRVEHQQLNMDTPASQARLRPTTHSPLIIKRQLEQALDGILPVKDGMPIAARMQWLTEEVDRLIELIKDGQDPGKDSDRLIDYLDTAEDNLDANSLHLSSDELALARKFINDLNDKLRPYYNQPLASEPSSA</sequence>
<feature type="region of interest" description="Disordered" evidence="1">
    <location>
        <begin position="1"/>
        <end position="38"/>
    </location>
</feature>
<evidence type="ECO:0000313" key="4">
    <source>
        <dbReference type="Proteomes" id="UP001549366"/>
    </source>
</evidence>
<reference evidence="3 4" key="1">
    <citation type="submission" date="2024-06" db="EMBL/GenBank/DDBJ databases">
        <title>Genomic Encyclopedia of Type Strains, Phase V (KMG-V): Genome sequencing to study the core and pangenomes of soil and plant-associated prokaryotes.</title>
        <authorList>
            <person name="Whitman W."/>
        </authorList>
    </citation>
    <scope>NUCLEOTIDE SEQUENCE [LARGE SCALE GENOMIC DNA]</scope>
    <source>
        <strain evidence="3 4">NE40</strain>
    </source>
</reference>
<gene>
    <name evidence="3" type="ORF">V5J35_004225</name>
</gene>
<evidence type="ECO:0000256" key="1">
    <source>
        <dbReference type="SAM" id="MobiDB-lite"/>
    </source>
</evidence>
<evidence type="ECO:0000313" key="3">
    <source>
        <dbReference type="EMBL" id="MET4759033.1"/>
    </source>
</evidence>
<feature type="region of interest" description="Disordered" evidence="1">
    <location>
        <begin position="67"/>
        <end position="115"/>
    </location>
</feature>
<keyword evidence="4" id="KW-1185">Reference proteome</keyword>
<accession>A0ABV2SMQ2</accession>
<protein>
    <submittedName>
        <fullName evidence="3">O-acetyl-ADP-ribose deacetylase (Regulator of RNase III)</fullName>
    </submittedName>
</protein>
<feature type="compositionally biased region" description="Polar residues" evidence="1">
    <location>
        <begin position="26"/>
        <end position="36"/>
    </location>
</feature>
<dbReference type="PROSITE" id="PS51154">
    <property type="entry name" value="MACRO"/>
    <property type="match status" value="1"/>
</dbReference>
<feature type="compositionally biased region" description="Basic and acidic residues" evidence="1">
    <location>
        <begin position="83"/>
        <end position="94"/>
    </location>
</feature>
<dbReference type="SUPFAM" id="SSF52949">
    <property type="entry name" value="Macro domain-like"/>
    <property type="match status" value="1"/>
</dbReference>
<dbReference type="InterPro" id="IPR043472">
    <property type="entry name" value="Macro_dom-like"/>
</dbReference>
<feature type="domain" description="Macro" evidence="2">
    <location>
        <begin position="224"/>
        <end position="413"/>
    </location>
</feature>
<name>A0ABV2SMQ2_9GAMM</name>
<organism evidence="3 4">
    <name type="scientific">Endozoicomonas lisbonensis</name>
    <dbReference type="NCBI Taxonomy" id="3120522"/>
    <lineage>
        <taxon>Bacteria</taxon>
        <taxon>Pseudomonadati</taxon>
        <taxon>Pseudomonadota</taxon>
        <taxon>Gammaproteobacteria</taxon>
        <taxon>Oceanospirillales</taxon>
        <taxon>Endozoicomonadaceae</taxon>
        <taxon>Endozoicomonas</taxon>
    </lineage>
</organism>
<dbReference type="EMBL" id="JBEWTB010000002">
    <property type="protein sequence ID" value="MET4759033.1"/>
    <property type="molecule type" value="Genomic_DNA"/>
</dbReference>
<dbReference type="Proteomes" id="UP001549366">
    <property type="component" value="Unassembled WGS sequence"/>
</dbReference>
<evidence type="ECO:0000259" key="2">
    <source>
        <dbReference type="PROSITE" id="PS51154"/>
    </source>
</evidence>
<proteinExistence type="predicted"/>
<dbReference type="InterPro" id="IPR002589">
    <property type="entry name" value="Macro_dom"/>
</dbReference>
<comment type="caution">
    <text evidence="3">The sequence shown here is derived from an EMBL/GenBank/DDBJ whole genome shotgun (WGS) entry which is preliminary data.</text>
</comment>